<dbReference type="AlphaFoldDB" id="A0A956RPJ6"/>
<name>A0A956RPJ6_UNCEI</name>
<dbReference type="Gene3D" id="3.40.50.1110">
    <property type="entry name" value="SGNH hydrolase"/>
    <property type="match status" value="1"/>
</dbReference>
<evidence type="ECO:0008006" key="4">
    <source>
        <dbReference type="Google" id="ProtNLM"/>
    </source>
</evidence>
<dbReference type="SUPFAM" id="SSF52266">
    <property type="entry name" value="SGNH hydrolase"/>
    <property type="match status" value="1"/>
</dbReference>
<sequence>MGIRRVIVPLVGITVPTLLLCLGLAEVAFRTLVPASEVPYIMYDPQARLLRFDPQAKKEGTFTVGKAARHRSHWRVNDDGWISEIDYRPLRRSDRPLVAIIGDSFIEALQVDVDQSVSSVLRRRLAGEADVLSMGVSGAPLSQYLHLVRYAVQEYDPDAIVVNVVQNDLSESLRSVDSKKGTLQLEVEGDRVRELPILPYRPSARARLLRRSALVRYLWINAKIQTIGRRWRRAKPPVYAGNVVVSRVSKYRSQCEAATPYLMREMRQAAGDRILIVAMNAMRDDVYGTQTGDSLIAWIPPLVLCSAEDAGATTLDLDPVFRELFRDGARYTLTYDGHWSPAGHRAAAAAFETTLRSAGFPHPPVRSVRSTVDPPPDGGGH</sequence>
<dbReference type="EMBL" id="JAGQHR010000266">
    <property type="protein sequence ID" value="MCA9727945.1"/>
    <property type="molecule type" value="Genomic_DNA"/>
</dbReference>
<proteinExistence type="predicted"/>
<evidence type="ECO:0000256" key="1">
    <source>
        <dbReference type="SAM" id="MobiDB-lite"/>
    </source>
</evidence>
<dbReference type="InterPro" id="IPR036514">
    <property type="entry name" value="SGNH_hydro_sf"/>
</dbReference>
<dbReference type="Proteomes" id="UP000697710">
    <property type="component" value="Unassembled WGS sequence"/>
</dbReference>
<reference evidence="2" key="1">
    <citation type="submission" date="2020-04" db="EMBL/GenBank/DDBJ databases">
        <authorList>
            <person name="Zhang T."/>
        </authorList>
    </citation>
    <scope>NUCLEOTIDE SEQUENCE</scope>
    <source>
        <strain evidence="2">HKST-UBA01</strain>
    </source>
</reference>
<accession>A0A956RPJ6</accession>
<protein>
    <recommendedName>
        <fullName evidence="4">SGNH hydrolase-type esterase domain-containing protein</fullName>
    </recommendedName>
</protein>
<gene>
    <name evidence="2" type="ORF">KC729_09705</name>
</gene>
<dbReference type="Pfam" id="PF00657">
    <property type="entry name" value="Lipase_GDSL"/>
    <property type="match status" value="1"/>
</dbReference>
<dbReference type="InterPro" id="IPR001087">
    <property type="entry name" value="GDSL"/>
</dbReference>
<evidence type="ECO:0000313" key="3">
    <source>
        <dbReference type="Proteomes" id="UP000697710"/>
    </source>
</evidence>
<feature type="region of interest" description="Disordered" evidence="1">
    <location>
        <begin position="358"/>
        <end position="381"/>
    </location>
</feature>
<reference evidence="2" key="2">
    <citation type="journal article" date="2021" name="Microbiome">
        <title>Successional dynamics and alternative stable states in a saline activated sludge microbial community over 9 years.</title>
        <authorList>
            <person name="Wang Y."/>
            <person name="Ye J."/>
            <person name="Ju F."/>
            <person name="Liu L."/>
            <person name="Boyd J.A."/>
            <person name="Deng Y."/>
            <person name="Parks D.H."/>
            <person name="Jiang X."/>
            <person name="Yin X."/>
            <person name="Woodcroft B.J."/>
            <person name="Tyson G.W."/>
            <person name="Hugenholtz P."/>
            <person name="Polz M.F."/>
            <person name="Zhang T."/>
        </authorList>
    </citation>
    <scope>NUCLEOTIDE SEQUENCE</scope>
    <source>
        <strain evidence="2">HKST-UBA01</strain>
    </source>
</reference>
<comment type="caution">
    <text evidence="2">The sequence shown here is derived from an EMBL/GenBank/DDBJ whole genome shotgun (WGS) entry which is preliminary data.</text>
</comment>
<organism evidence="2 3">
    <name type="scientific">Eiseniibacteriota bacterium</name>
    <dbReference type="NCBI Taxonomy" id="2212470"/>
    <lineage>
        <taxon>Bacteria</taxon>
        <taxon>Candidatus Eiseniibacteriota</taxon>
    </lineage>
</organism>
<evidence type="ECO:0000313" key="2">
    <source>
        <dbReference type="EMBL" id="MCA9727945.1"/>
    </source>
</evidence>